<dbReference type="EMBL" id="JANUXX010000001">
    <property type="protein sequence ID" value="MCS4487372.1"/>
    <property type="molecule type" value="Genomic_DNA"/>
</dbReference>
<keyword evidence="2 10" id="KW-1003">Cell membrane</keyword>
<dbReference type="NCBIfam" id="NF010817">
    <property type="entry name" value="PRK14221.1"/>
    <property type="match status" value="1"/>
</dbReference>
<evidence type="ECO:0000256" key="7">
    <source>
        <dbReference type="ARBA" id="ARBA00035120"/>
    </source>
</evidence>
<dbReference type="InterPro" id="IPR003691">
    <property type="entry name" value="FluC"/>
</dbReference>
<feature type="transmembrane region" description="Helical" evidence="10">
    <location>
        <begin position="7"/>
        <end position="24"/>
    </location>
</feature>
<comment type="function">
    <text evidence="9 10">Fluoride-specific ion channel. Important for reducing fluoride concentration in the cell, thus reducing its toxicity.</text>
</comment>
<dbReference type="PANTHER" id="PTHR28259">
    <property type="entry name" value="FLUORIDE EXPORT PROTEIN 1-RELATED"/>
    <property type="match status" value="1"/>
</dbReference>
<keyword evidence="10" id="KW-0915">Sodium</keyword>
<evidence type="ECO:0000256" key="1">
    <source>
        <dbReference type="ARBA" id="ARBA00004651"/>
    </source>
</evidence>
<dbReference type="RefSeq" id="WP_259136360.1">
    <property type="nucleotide sequence ID" value="NZ_JANUXX010000001.1"/>
</dbReference>
<evidence type="ECO:0000256" key="4">
    <source>
        <dbReference type="ARBA" id="ARBA00022989"/>
    </source>
</evidence>
<name>A0ABT2F4P9_9STRE</name>
<dbReference type="HAMAP" id="MF_00454">
    <property type="entry name" value="FluC"/>
    <property type="match status" value="1"/>
</dbReference>
<feature type="transmembrane region" description="Helical" evidence="10">
    <location>
        <begin position="30"/>
        <end position="53"/>
    </location>
</feature>
<dbReference type="Pfam" id="PF02537">
    <property type="entry name" value="CRCB"/>
    <property type="match status" value="1"/>
</dbReference>
<evidence type="ECO:0000256" key="2">
    <source>
        <dbReference type="ARBA" id="ARBA00022475"/>
    </source>
</evidence>
<keyword evidence="4 10" id="KW-1133">Transmembrane helix</keyword>
<comment type="similarity">
    <text evidence="7 10">Belongs to the fluoride channel Fluc/FEX (TC 1.A.43) family.</text>
</comment>
<keyword evidence="12" id="KW-1185">Reference proteome</keyword>
<sequence>MTSLRESVIIFIGALFGGLSRYLFGLLFPTLYGLSIDTLIINYLGTFLLVFCIKGYLSRKGLSSAWQLALGTGFCGSFTTFSSAMLDLFKFVETGRYLVFFCYSVLLVFGGLGVAYLSYYLLEKLEK</sequence>
<evidence type="ECO:0000256" key="3">
    <source>
        <dbReference type="ARBA" id="ARBA00022692"/>
    </source>
</evidence>
<dbReference type="Proteomes" id="UP001206548">
    <property type="component" value="Unassembled WGS sequence"/>
</dbReference>
<protein>
    <recommendedName>
        <fullName evidence="10">Fluoride-specific ion channel FluC</fullName>
    </recommendedName>
</protein>
<comment type="activity regulation">
    <text evidence="10">Na(+) is not transported, but it plays an essential structural role and its presence is essential for fluoride channel function.</text>
</comment>
<keyword evidence="5 10" id="KW-0472">Membrane</keyword>
<evidence type="ECO:0000256" key="6">
    <source>
        <dbReference type="ARBA" id="ARBA00023303"/>
    </source>
</evidence>
<feature type="transmembrane region" description="Helical" evidence="10">
    <location>
        <begin position="65"/>
        <end position="86"/>
    </location>
</feature>
<comment type="caution">
    <text evidence="11">The sequence shown here is derived from an EMBL/GenBank/DDBJ whole genome shotgun (WGS) entry which is preliminary data.</text>
</comment>
<evidence type="ECO:0000256" key="9">
    <source>
        <dbReference type="ARBA" id="ARBA00049940"/>
    </source>
</evidence>
<evidence type="ECO:0000256" key="8">
    <source>
        <dbReference type="ARBA" id="ARBA00035585"/>
    </source>
</evidence>
<proteinExistence type="inferred from homology"/>
<keyword evidence="10" id="KW-0406">Ion transport</keyword>
<feature type="binding site" evidence="10">
    <location>
        <position position="79"/>
    </location>
    <ligand>
        <name>Na(+)</name>
        <dbReference type="ChEBI" id="CHEBI:29101"/>
        <note>structural</note>
    </ligand>
</feature>
<comment type="catalytic activity">
    <reaction evidence="8">
        <text>fluoride(in) = fluoride(out)</text>
        <dbReference type="Rhea" id="RHEA:76159"/>
        <dbReference type="ChEBI" id="CHEBI:17051"/>
    </reaction>
    <physiologicalReaction direction="left-to-right" evidence="8">
        <dbReference type="Rhea" id="RHEA:76160"/>
    </physiologicalReaction>
</comment>
<accession>A0ABT2F4P9</accession>
<keyword evidence="3 10" id="KW-0812">Transmembrane</keyword>
<evidence type="ECO:0000313" key="12">
    <source>
        <dbReference type="Proteomes" id="UP001206548"/>
    </source>
</evidence>
<dbReference type="PANTHER" id="PTHR28259:SF1">
    <property type="entry name" value="FLUORIDE EXPORT PROTEIN 1-RELATED"/>
    <property type="match status" value="1"/>
</dbReference>
<feature type="transmembrane region" description="Helical" evidence="10">
    <location>
        <begin position="98"/>
        <end position="122"/>
    </location>
</feature>
<evidence type="ECO:0000313" key="11">
    <source>
        <dbReference type="EMBL" id="MCS4487372.1"/>
    </source>
</evidence>
<gene>
    <name evidence="10 11" type="primary">crcB</name>
    <name evidence="10" type="synonym">fluC</name>
    <name evidence="11" type="ORF">NXS10_00035</name>
</gene>
<keyword evidence="10" id="KW-0479">Metal-binding</keyword>
<keyword evidence="6 10" id="KW-0407">Ion channel</keyword>
<evidence type="ECO:0000256" key="5">
    <source>
        <dbReference type="ARBA" id="ARBA00023136"/>
    </source>
</evidence>
<comment type="subcellular location">
    <subcellularLocation>
        <location evidence="1 10">Cell membrane</location>
        <topology evidence="1 10">Multi-pass membrane protein</topology>
    </subcellularLocation>
</comment>
<reference evidence="11 12" key="1">
    <citation type="journal article" date="2023" name="Int. J. Syst. Evol. Microbiol.">
        <title>Streptococcus sciuri sp. nov., Staphylococcus marylandisciuri sp. nov. and Staphylococcus americanisciuri sp. nov., isolated from faeces of eastern grey squirrel (Sciurus carolinensis).</title>
        <authorList>
            <person name="Volokhov D.V."/>
            <person name="Zagorodnyaya T.A."/>
            <person name="Furtak V.A."/>
            <person name="Nattanmai G."/>
            <person name="Randall L."/>
            <person name="Jose S."/>
            <person name="Gao Y."/>
            <person name="Eisenberg T."/>
            <person name="Delmonte P."/>
            <person name="Blom J."/>
            <person name="Mitchell K.K."/>
        </authorList>
    </citation>
    <scope>NUCLEOTIDE SEQUENCE [LARGE SCALE GENOMIC DNA]</scope>
    <source>
        <strain evidence="11 12">SQ9-PEA</strain>
    </source>
</reference>
<feature type="binding site" evidence="10">
    <location>
        <position position="76"/>
    </location>
    <ligand>
        <name>Na(+)</name>
        <dbReference type="ChEBI" id="CHEBI:29101"/>
        <note>structural</note>
    </ligand>
</feature>
<evidence type="ECO:0000256" key="10">
    <source>
        <dbReference type="HAMAP-Rule" id="MF_00454"/>
    </source>
</evidence>
<keyword evidence="10" id="KW-0813">Transport</keyword>
<organism evidence="11 12">
    <name type="scientific">Streptococcus sciuri</name>
    <dbReference type="NCBI Taxonomy" id="2973939"/>
    <lineage>
        <taxon>Bacteria</taxon>
        <taxon>Bacillati</taxon>
        <taxon>Bacillota</taxon>
        <taxon>Bacilli</taxon>
        <taxon>Lactobacillales</taxon>
        <taxon>Streptococcaceae</taxon>
        <taxon>Streptococcus</taxon>
    </lineage>
</organism>